<evidence type="ECO:0000256" key="1">
    <source>
        <dbReference type="ARBA" id="ARBA00023125"/>
    </source>
</evidence>
<dbReference type="SUPFAM" id="SSF48498">
    <property type="entry name" value="Tetracyclin repressor-like, C-terminal domain"/>
    <property type="match status" value="1"/>
</dbReference>
<keyword evidence="1" id="KW-0238">DNA-binding</keyword>
<dbReference type="InterPro" id="IPR009057">
    <property type="entry name" value="Homeodomain-like_sf"/>
</dbReference>
<dbReference type="PANTHER" id="PTHR43479">
    <property type="entry name" value="ACREF/ENVCD OPERON REPRESSOR-RELATED"/>
    <property type="match status" value="1"/>
</dbReference>
<evidence type="ECO:0000313" key="3">
    <source>
        <dbReference type="EMBL" id="VFU12545.1"/>
    </source>
</evidence>
<dbReference type="SUPFAM" id="SSF46689">
    <property type="entry name" value="Homeodomain-like"/>
    <property type="match status" value="1"/>
</dbReference>
<dbReference type="InterPro" id="IPR050624">
    <property type="entry name" value="HTH-type_Tx_Regulator"/>
</dbReference>
<sequence length="219" mass="25158">MSHLSGDRKAETRSMIFLAARKVFSEKGYYKAQIADIVRESGTSTGSVYAHFKDKQDLFRQIIRETLDSLRSRLKELSDTSPPGDIQERVSRWQPGFEAFFDYIENNPEQVLFIIRGGFGVDEETENTIWEFFRAFASDIAEDVRRWECLGYIEGANAVLVGHIITGMCIHVGLSYLLERQFTREEAISSLLAVTRSLVLQYLTDKGRRELGYLPELKR</sequence>
<feature type="domain" description="HTH tetR-type" evidence="2">
    <location>
        <begin position="10"/>
        <end position="70"/>
    </location>
</feature>
<name>A0A485LW62_9ZZZZ</name>
<accession>A0A485LW62</accession>
<dbReference type="PANTHER" id="PTHR43479:SF11">
    <property type="entry name" value="ACREF_ENVCD OPERON REPRESSOR-RELATED"/>
    <property type="match status" value="1"/>
</dbReference>
<dbReference type="InterPro" id="IPR001647">
    <property type="entry name" value="HTH_TetR"/>
</dbReference>
<dbReference type="PRINTS" id="PR00455">
    <property type="entry name" value="HTHTETR"/>
</dbReference>
<dbReference type="AlphaFoldDB" id="A0A485LW62"/>
<dbReference type="PROSITE" id="PS50977">
    <property type="entry name" value="HTH_TETR_2"/>
    <property type="match status" value="1"/>
</dbReference>
<organism evidence="3">
    <name type="scientific">anaerobic digester metagenome</name>
    <dbReference type="NCBI Taxonomy" id="1263854"/>
    <lineage>
        <taxon>unclassified sequences</taxon>
        <taxon>metagenomes</taxon>
        <taxon>ecological metagenomes</taxon>
    </lineage>
</organism>
<reference evidence="3" key="1">
    <citation type="submission" date="2019-03" db="EMBL/GenBank/DDBJ databases">
        <authorList>
            <person name="Hao L."/>
        </authorList>
    </citation>
    <scope>NUCLEOTIDE SEQUENCE</scope>
</reference>
<dbReference type="InterPro" id="IPR036271">
    <property type="entry name" value="Tet_transcr_reg_TetR-rel_C_sf"/>
</dbReference>
<dbReference type="Gene3D" id="1.10.357.10">
    <property type="entry name" value="Tetracycline Repressor, domain 2"/>
    <property type="match status" value="1"/>
</dbReference>
<dbReference type="GO" id="GO:0003677">
    <property type="term" value="F:DNA binding"/>
    <property type="evidence" value="ECO:0007669"/>
    <property type="project" value="UniProtKB-KW"/>
</dbReference>
<evidence type="ECO:0000259" key="2">
    <source>
        <dbReference type="PROSITE" id="PS50977"/>
    </source>
</evidence>
<gene>
    <name evidence="3" type="primary">acrR</name>
    <name evidence="3" type="ORF">SCFA_140030</name>
</gene>
<dbReference type="EMBL" id="CAADRM010000046">
    <property type="protein sequence ID" value="VFU12545.1"/>
    <property type="molecule type" value="Genomic_DNA"/>
</dbReference>
<dbReference type="Pfam" id="PF00440">
    <property type="entry name" value="TetR_N"/>
    <property type="match status" value="1"/>
</dbReference>
<protein>
    <submittedName>
        <fullName evidence="3">HTH-type transcriptional regulator AcrR</fullName>
    </submittedName>
</protein>
<proteinExistence type="predicted"/>